<evidence type="ECO:0000256" key="6">
    <source>
        <dbReference type="ARBA" id="ARBA00023136"/>
    </source>
</evidence>
<keyword evidence="5 7" id="KW-1133">Transmembrane helix</keyword>
<dbReference type="GO" id="GO:0005886">
    <property type="term" value="C:plasma membrane"/>
    <property type="evidence" value="ECO:0007669"/>
    <property type="project" value="UniProtKB-SubCell"/>
</dbReference>
<evidence type="ECO:0000313" key="10">
    <source>
        <dbReference type="Proteomes" id="UP000276770"/>
    </source>
</evidence>
<dbReference type="Pfam" id="PF12911">
    <property type="entry name" value="OppC_N"/>
    <property type="match status" value="1"/>
</dbReference>
<gene>
    <name evidence="9" type="ORF">D9X91_12395</name>
</gene>
<feature type="transmembrane region" description="Helical" evidence="7">
    <location>
        <begin position="254"/>
        <end position="279"/>
    </location>
</feature>
<dbReference type="PANTHER" id="PTHR43386:SF1">
    <property type="entry name" value="D,D-DIPEPTIDE TRANSPORT SYSTEM PERMEASE PROTEIN DDPC-RELATED"/>
    <property type="match status" value="1"/>
</dbReference>
<keyword evidence="6 7" id="KW-0472">Membrane</keyword>
<evidence type="ECO:0000256" key="5">
    <source>
        <dbReference type="ARBA" id="ARBA00022989"/>
    </source>
</evidence>
<feature type="transmembrane region" description="Helical" evidence="7">
    <location>
        <begin position="87"/>
        <end position="112"/>
    </location>
</feature>
<dbReference type="CDD" id="cd06261">
    <property type="entry name" value="TM_PBP2"/>
    <property type="match status" value="1"/>
</dbReference>
<feature type="domain" description="ABC transmembrane type-1" evidence="8">
    <location>
        <begin position="85"/>
        <end position="276"/>
    </location>
</feature>
<feature type="transmembrane region" description="Helical" evidence="7">
    <location>
        <begin position="124"/>
        <end position="143"/>
    </location>
</feature>
<dbReference type="InterPro" id="IPR025966">
    <property type="entry name" value="OppC_N"/>
</dbReference>
<dbReference type="OrthoDB" id="9797472at2"/>
<dbReference type="SUPFAM" id="SSF161098">
    <property type="entry name" value="MetI-like"/>
    <property type="match status" value="1"/>
</dbReference>
<evidence type="ECO:0000256" key="7">
    <source>
        <dbReference type="RuleBase" id="RU363032"/>
    </source>
</evidence>
<evidence type="ECO:0000256" key="1">
    <source>
        <dbReference type="ARBA" id="ARBA00004651"/>
    </source>
</evidence>
<comment type="similarity">
    <text evidence="7">Belongs to the binding-protein-dependent transport system permease family.</text>
</comment>
<dbReference type="GO" id="GO:0055085">
    <property type="term" value="P:transmembrane transport"/>
    <property type="evidence" value="ECO:0007669"/>
    <property type="project" value="InterPro"/>
</dbReference>
<dbReference type="InterPro" id="IPR035906">
    <property type="entry name" value="MetI-like_sf"/>
</dbReference>
<keyword evidence="4 7" id="KW-0812">Transmembrane</keyword>
<proteinExistence type="inferred from homology"/>
<dbReference type="InterPro" id="IPR050366">
    <property type="entry name" value="BP-dependent_transpt_permease"/>
</dbReference>
<dbReference type="Gene3D" id="1.10.3720.10">
    <property type="entry name" value="MetI-like"/>
    <property type="match status" value="1"/>
</dbReference>
<dbReference type="EMBL" id="RCVZ01000008">
    <property type="protein sequence ID" value="RLQ94788.1"/>
    <property type="molecule type" value="Genomic_DNA"/>
</dbReference>
<evidence type="ECO:0000259" key="8">
    <source>
        <dbReference type="PROSITE" id="PS50928"/>
    </source>
</evidence>
<comment type="subcellular location">
    <subcellularLocation>
        <location evidence="1 7">Cell membrane</location>
        <topology evidence="1 7">Multi-pass membrane protein</topology>
    </subcellularLocation>
</comment>
<comment type="caution">
    <text evidence="9">The sequence shown here is derived from an EMBL/GenBank/DDBJ whole genome shotgun (WGS) entry which is preliminary data.</text>
</comment>
<reference evidence="9 10" key="1">
    <citation type="submission" date="2018-10" db="EMBL/GenBank/DDBJ databases">
        <title>Falsibacillus sp. genome draft.</title>
        <authorList>
            <person name="Shi S."/>
        </authorList>
    </citation>
    <scope>NUCLEOTIDE SEQUENCE [LARGE SCALE GENOMIC DNA]</scope>
    <source>
        <strain evidence="9 10">GY 10110</strain>
    </source>
</reference>
<protein>
    <submittedName>
        <fullName evidence="9">ABC transporter permease</fullName>
    </submittedName>
</protein>
<accession>A0A3L7JV85</accession>
<dbReference type="AlphaFoldDB" id="A0A3L7JV85"/>
<evidence type="ECO:0000256" key="3">
    <source>
        <dbReference type="ARBA" id="ARBA00022475"/>
    </source>
</evidence>
<evidence type="ECO:0000256" key="2">
    <source>
        <dbReference type="ARBA" id="ARBA00022448"/>
    </source>
</evidence>
<dbReference type="PROSITE" id="PS50928">
    <property type="entry name" value="ABC_TM1"/>
    <property type="match status" value="1"/>
</dbReference>
<sequence length="290" mass="31717">MDYKKTNFIKQTSRLFKTFITNKMGLAGLCLLGFFVLMAIFGPLLYPYDPKNYGVGPIFSPPAHSFWLGTDDMGRDVLGAVISGARISILVGVLSTLLSMIIGTLVGIASGYYGGRADSVLMRLTDIFLVIPWLPLALVLTAILGASLWNIILVIGLTSWPGTARIVRSQTLTLRERQFVERAKAIGSSPGYIMRKHILPNVFPLIFANTVLVSAIAILSETTLSFLGMGDTTTPSWGMMLHYAFESGAASLGAYWYLIPPGLCVVLTVLGFTFIGYAFDEIFNPKLQRR</sequence>
<feature type="transmembrane region" description="Helical" evidence="7">
    <location>
        <begin position="149"/>
        <end position="167"/>
    </location>
</feature>
<keyword evidence="2 7" id="KW-0813">Transport</keyword>
<keyword evidence="3" id="KW-1003">Cell membrane</keyword>
<dbReference type="PANTHER" id="PTHR43386">
    <property type="entry name" value="OLIGOPEPTIDE TRANSPORT SYSTEM PERMEASE PROTEIN APPC"/>
    <property type="match status" value="1"/>
</dbReference>
<evidence type="ECO:0000313" key="9">
    <source>
        <dbReference type="EMBL" id="RLQ94788.1"/>
    </source>
</evidence>
<feature type="transmembrane region" description="Helical" evidence="7">
    <location>
        <begin position="198"/>
        <end position="219"/>
    </location>
</feature>
<keyword evidence="10" id="KW-1185">Reference proteome</keyword>
<dbReference type="Pfam" id="PF00528">
    <property type="entry name" value="BPD_transp_1"/>
    <property type="match status" value="1"/>
</dbReference>
<evidence type="ECO:0000256" key="4">
    <source>
        <dbReference type="ARBA" id="ARBA00022692"/>
    </source>
</evidence>
<dbReference type="RefSeq" id="WP_121680951.1">
    <property type="nucleotide sequence ID" value="NZ_RCVZ01000008.1"/>
</dbReference>
<organism evidence="9 10">
    <name type="scientific">Falsibacillus albus</name>
    <dbReference type="NCBI Taxonomy" id="2478915"/>
    <lineage>
        <taxon>Bacteria</taxon>
        <taxon>Bacillati</taxon>
        <taxon>Bacillota</taxon>
        <taxon>Bacilli</taxon>
        <taxon>Bacillales</taxon>
        <taxon>Bacillaceae</taxon>
        <taxon>Falsibacillus</taxon>
    </lineage>
</organism>
<dbReference type="Proteomes" id="UP000276770">
    <property type="component" value="Unassembled WGS sequence"/>
</dbReference>
<feature type="transmembrane region" description="Helical" evidence="7">
    <location>
        <begin position="24"/>
        <end position="46"/>
    </location>
</feature>
<dbReference type="InterPro" id="IPR000515">
    <property type="entry name" value="MetI-like"/>
</dbReference>
<name>A0A3L7JV85_9BACI</name>